<dbReference type="GO" id="GO:0015074">
    <property type="term" value="P:DNA integration"/>
    <property type="evidence" value="ECO:0007669"/>
    <property type="project" value="InterPro"/>
</dbReference>
<dbReference type="AlphaFoldDB" id="A0A9W4WRE1"/>
<dbReference type="PANTHER" id="PTHR30349">
    <property type="entry name" value="PHAGE INTEGRASE-RELATED"/>
    <property type="match status" value="1"/>
</dbReference>
<dbReference type="PROSITE" id="PS51898">
    <property type="entry name" value="TYR_RECOMBINASE"/>
    <property type="match status" value="1"/>
</dbReference>
<protein>
    <submittedName>
        <fullName evidence="5">6694_t:CDS:1</fullName>
    </submittedName>
</protein>
<proteinExistence type="predicted"/>
<dbReference type="SUPFAM" id="SSF56349">
    <property type="entry name" value="DNA breaking-rejoining enzymes"/>
    <property type="match status" value="1"/>
</dbReference>
<gene>
    <name evidence="5" type="ORF">FWILDA_LOCUS9858</name>
</gene>
<dbReference type="OrthoDB" id="2378149at2759"/>
<name>A0A9W4WRE1_9GLOM</name>
<dbReference type="PANTHER" id="PTHR30349:SF41">
    <property type="entry name" value="INTEGRASE_RECOMBINASE PROTEIN MJ0367-RELATED"/>
    <property type="match status" value="1"/>
</dbReference>
<accession>A0A9W4WRE1</accession>
<keyword evidence="1" id="KW-0238">DNA-binding</keyword>
<feature type="domain" description="Tyr recombinase" evidence="4">
    <location>
        <begin position="1"/>
        <end position="171"/>
    </location>
</feature>
<evidence type="ECO:0000256" key="1">
    <source>
        <dbReference type="ARBA" id="ARBA00023125"/>
    </source>
</evidence>
<dbReference type="InterPro" id="IPR013762">
    <property type="entry name" value="Integrase-like_cat_sf"/>
</dbReference>
<dbReference type="Gene3D" id="6.10.250.3110">
    <property type="match status" value="1"/>
</dbReference>
<dbReference type="Pfam" id="PF00589">
    <property type="entry name" value="Phage_integrase"/>
    <property type="match status" value="1"/>
</dbReference>
<dbReference type="GO" id="GO:0006310">
    <property type="term" value="P:DNA recombination"/>
    <property type="evidence" value="ECO:0007669"/>
    <property type="project" value="UniProtKB-KW"/>
</dbReference>
<evidence type="ECO:0000256" key="2">
    <source>
        <dbReference type="ARBA" id="ARBA00023172"/>
    </source>
</evidence>
<evidence type="ECO:0000313" key="5">
    <source>
        <dbReference type="EMBL" id="CAI2180989.1"/>
    </source>
</evidence>
<dbReference type="CDD" id="cd00397">
    <property type="entry name" value="DNA_BRE_C"/>
    <property type="match status" value="1"/>
</dbReference>
<dbReference type="Gene3D" id="1.10.443.10">
    <property type="entry name" value="Intergrase catalytic core"/>
    <property type="match status" value="1"/>
</dbReference>
<dbReference type="SUPFAM" id="SSF90257">
    <property type="entry name" value="Myosin rod fragments"/>
    <property type="match status" value="1"/>
</dbReference>
<feature type="coiled-coil region" evidence="3">
    <location>
        <begin position="177"/>
        <end position="330"/>
    </location>
</feature>
<keyword evidence="2" id="KW-0233">DNA recombination</keyword>
<dbReference type="GO" id="GO:0003677">
    <property type="term" value="F:DNA binding"/>
    <property type="evidence" value="ECO:0007669"/>
    <property type="project" value="UniProtKB-KW"/>
</dbReference>
<keyword evidence="3" id="KW-0175">Coiled coil</keyword>
<dbReference type="InterPro" id="IPR002104">
    <property type="entry name" value="Integrase_catalytic"/>
</dbReference>
<reference evidence="5" key="1">
    <citation type="submission" date="2022-08" db="EMBL/GenBank/DDBJ databases">
        <authorList>
            <person name="Kallberg Y."/>
            <person name="Tangrot J."/>
            <person name="Rosling A."/>
        </authorList>
    </citation>
    <scope>NUCLEOTIDE SEQUENCE</scope>
    <source>
        <strain evidence="5">Wild A</strain>
    </source>
</reference>
<dbReference type="InterPro" id="IPR050090">
    <property type="entry name" value="Tyrosine_recombinase_XerCD"/>
</dbReference>
<keyword evidence="6" id="KW-1185">Reference proteome</keyword>
<sequence>MLPSQAVLTQINHKIQETPNRQGEYKKNTHYSLFLLCGEAGLRVNEAINFDLNAKTQKGLYSIKSKGQKKRYVYIPQKVIKELKANNWRPNQTNRFNFYHFLRKIKREVNLSANIELTPHTLRRSFATYHAESGLLLPLLSKLLGHSSVRTTALYWVNIHPDDIFTANKHANLRPQLTTKNQKIAELAGELAQLTTEKEILQSDLASLNEQNAALRQELSVLSQQKAQETSQWEQIQQNLTEVNQTINHLEQKLTATEYNLNQAQQTNNRLCQQLQTERETNANLTAKLNSYEQNHINLLNAYQIALKDKELAQKQLNQLLETIKTAAKQFHQWSKVNYYQQLEKQNELKAQILQPNPPPWKPR</sequence>
<organism evidence="5 6">
    <name type="scientific">Funneliformis geosporum</name>
    <dbReference type="NCBI Taxonomy" id="1117311"/>
    <lineage>
        <taxon>Eukaryota</taxon>
        <taxon>Fungi</taxon>
        <taxon>Fungi incertae sedis</taxon>
        <taxon>Mucoromycota</taxon>
        <taxon>Glomeromycotina</taxon>
        <taxon>Glomeromycetes</taxon>
        <taxon>Glomerales</taxon>
        <taxon>Glomeraceae</taxon>
        <taxon>Funneliformis</taxon>
    </lineage>
</organism>
<comment type="caution">
    <text evidence="5">The sequence shown here is derived from an EMBL/GenBank/DDBJ whole genome shotgun (WGS) entry which is preliminary data.</text>
</comment>
<evidence type="ECO:0000256" key="3">
    <source>
        <dbReference type="SAM" id="Coils"/>
    </source>
</evidence>
<evidence type="ECO:0000259" key="4">
    <source>
        <dbReference type="PROSITE" id="PS51898"/>
    </source>
</evidence>
<dbReference type="InterPro" id="IPR011010">
    <property type="entry name" value="DNA_brk_join_enz"/>
</dbReference>
<evidence type="ECO:0000313" key="6">
    <source>
        <dbReference type="Proteomes" id="UP001153678"/>
    </source>
</evidence>
<dbReference type="EMBL" id="CAMKVN010002415">
    <property type="protein sequence ID" value="CAI2180989.1"/>
    <property type="molecule type" value="Genomic_DNA"/>
</dbReference>
<dbReference type="Proteomes" id="UP001153678">
    <property type="component" value="Unassembled WGS sequence"/>
</dbReference>